<protein>
    <recommendedName>
        <fullName evidence="3">Heparan-alpha-glucosaminide N-acetyltransferase catalytic domain-containing protein</fullName>
    </recommendedName>
</protein>
<feature type="transmembrane region" description="Helical" evidence="2">
    <location>
        <begin position="239"/>
        <end position="261"/>
    </location>
</feature>
<feature type="region of interest" description="Disordered" evidence="1">
    <location>
        <begin position="1"/>
        <end position="201"/>
    </location>
</feature>
<feature type="transmembrane region" description="Helical" evidence="2">
    <location>
        <begin position="327"/>
        <end position="349"/>
    </location>
</feature>
<feature type="compositionally biased region" description="Pro residues" evidence="1">
    <location>
        <begin position="188"/>
        <end position="198"/>
    </location>
</feature>
<evidence type="ECO:0000256" key="1">
    <source>
        <dbReference type="SAM" id="MobiDB-lite"/>
    </source>
</evidence>
<dbReference type="Pfam" id="PF07786">
    <property type="entry name" value="HGSNAT_cat"/>
    <property type="match status" value="1"/>
</dbReference>
<evidence type="ECO:0000313" key="5">
    <source>
        <dbReference type="Proteomes" id="UP000194360"/>
    </source>
</evidence>
<dbReference type="InterPro" id="IPR012429">
    <property type="entry name" value="HGSNAT_cat"/>
</dbReference>
<evidence type="ECO:0000256" key="2">
    <source>
        <dbReference type="SAM" id="Phobius"/>
    </source>
</evidence>
<proteinExistence type="predicted"/>
<organism evidence="4 5">
    <name type="scientific">Pseudonocardia autotrophica</name>
    <name type="common">Amycolata autotrophica</name>
    <name type="synonym">Nocardia autotrophica</name>
    <dbReference type="NCBI Taxonomy" id="2074"/>
    <lineage>
        <taxon>Bacteria</taxon>
        <taxon>Bacillati</taxon>
        <taxon>Actinomycetota</taxon>
        <taxon>Actinomycetes</taxon>
        <taxon>Pseudonocardiales</taxon>
        <taxon>Pseudonocardiaceae</taxon>
        <taxon>Pseudonocardia</taxon>
    </lineage>
</organism>
<feature type="transmembrane region" description="Helical" evidence="2">
    <location>
        <begin position="484"/>
        <end position="504"/>
    </location>
</feature>
<feature type="transmembrane region" description="Helical" evidence="2">
    <location>
        <begin position="516"/>
        <end position="538"/>
    </location>
</feature>
<feature type="compositionally biased region" description="Pro residues" evidence="1">
    <location>
        <begin position="58"/>
        <end position="69"/>
    </location>
</feature>
<name>A0A1Y2N6P3_PSEAH</name>
<feature type="compositionally biased region" description="Low complexity" evidence="1">
    <location>
        <begin position="121"/>
        <end position="130"/>
    </location>
</feature>
<keyword evidence="5" id="KW-1185">Reference proteome</keyword>
<sequence length="606" mass="61379">MTRPTPPPGPAPRVPPPRIDAPTVRTVRPVRTTPEPTPRPAQAGPSQAAPVPAGPRHTAPPIPRPPAPTPRDGAPRTARDGAQPSPRDVASPVRRDTAPPTARDAALPTARDTALQSPRGTATAAARHSAPPAPATPVPRIAEPRAAAPPTAPPPTTGPAAADDEPRPASPATLSSATLSPTTLSPTTQPPPTPPPTAQAPRASRLIGVDAARGVALLGIIAVHALVETTDDGVSTPSYLIFGGRSAALFAVLAGVSFAFLTGRARVRPGPDLRSAAAMLATRAGMLMLIGLALSWTDPTIAALILPYYAIAFLLAIPLVALPTAVLAPLAAAFCLGIPVLSHLVRPMLPVPDLGNPSLTGLLTDPLGLLSELTVTGAYPGVVWLAYMAVGIVVGRLRLSSARTAAGLLVWGVAAALAATAASVRLLGPGGGYAVIAAASPPELLDSAPTIADAVTGYPDGVTPTTTWWWLATVAPHSGTPLDVVQTAGSALAVLGTTLLLAGITTRGVSAVLGHLLRPLAAAGSMTLTFYVASILFMNSPLDTFGPLEGYLWQAGVALVAGLAWRRAVGRGPLETLVSAPALAVRDRVRPAAGTGTPSAAGRHRD</sequence>
<dbReference type="EMBL" id="MIGB01000003">
    <property type="protein sequence ID" value="OSY43142.1"/>
    <property type="molecule type" value="Genomic_DNA"/>
</dbReference>
<keyword evidence="2" id="KW-0812">Transmembrane</keyword>
<feature type="domain" description="Heparan-alpha-glucosaminide N-acetyltransferase catalytic" evidence="3">
    <location>
        <begin position="205"/>
        <end position="403"/>
    </location>
</feature>
<comment type="caution">
    <text evidence="4">The sequence shown here is derived from an EMBL/GenBank/DDBJ whole genome shotgun (WGS) entry which is preliminary data.</text>
</comment>
<dbReference type="Proteomes" id="UP000194360">
    <property type="component" value="Unassembled WGS sequence"/>
</dbReference>
<feature type="compositionally biased region" description="Low complexity" evidence="1">
    <location>
        <begin position="170"/>
        <end position="187"/>
    </location>
</feature>
<evidence type="ECO:0000313" key="4">
    <source>
        <dbReference type="EMBL" id="OSY43142.1"/>
    </source>
</evidence>
<keyword evidence="2" id="KW-1133">Transmembrane helix</keyword>
<evidence type="ECO:0000259" key="3">
    <source>
        <dbReference type="Pfam" id="PF07786"/>
    </source>
</evidence>
<feature type="transmembrane region" description="Helical" evidence="2">
    <location>
        <begin position="406"/>
        <end position="427"/>
    </location>
</feature>
<feature type="transmembrane region" description="Helical" evidence="2">
    <location>
        <begin position="273"/>
        <end position="294"/>
    </location>
</feature>
<keyword evidence="2" id="KW-0472">Membrane</keyword>
<feature type="compositionally biased region" description="Pro residues" evidence="1">
    <location>
        <begin position="1"/>
        <end position="19"/>
    </location>
</feature>
<feature type="transmembrane region" description="Helical" evidence="2">
    <location>
        <begin position="369"/>
        <end position="394"/>
    </location>
</feature>
<gene>
    <name evidence="4" type="ORF">BG845_00747</name>
</gene>
<feature type="transmembrane region" description="Helical" evidence="2">
    <location>
        <begin position="300"/>
        <end position="320"/>
    </location>
</feature>
<dbReference type="STRING" id="2074.BG845_00747"/>
<feature type="compositionally biased region" description="Low complexity" evidence="1">
    <location>
        <begin position="20"/>
        <end position="34"/>
    </location>
</feature>
<reference evidence="4 5" key="1">
    <citation type="submission" date="2016-09" db="EMBL/GenBank/DDBJ databases">
        <title>Pseudonocardia autotrophica DSM535, a candidate organism with high potential of specific P450 cytochromes.</title>
        <authorList>
            <person name="Grumaz C."/>
            <person name="Vainshtein Y."/>
            <person name="Kirstahler P."/>
            <person name="Sohn K."/>
        </authorList>
    </citation>
    <scope>NUCLEOTIDE SEQUENCE [LARGE SCALE GENOMIC DNA]</scope>
    <source>
        <strain evidence="4 5">DSM 535</strain>
    </source>
</reference>
<accession>A0A1Y2N6P3</accession>
<dbReference type="AlphaFoldDB" id="A0A1Y2N6P3"/>